<gene>
    <name evidence="2" type="ORF">PFISCL1PPCAC_25925</name>
</gene>
<dbReference type="EMBL" id="BTSY01000006">
    <property type="protein sequence ID" value="GMT34628.1"/>
    <property type="molecule type" value="Genomic_DNA"/>
</dbReference>
<comment type="caution">
    <text evidence="2">The sequence shown here is derived from an EMBL/GenBank/DDBJ whole genome shotgun (WGS) entry which is preliminary data.</text>
</comment>
<evidence type="ECO:0000313" key="2">
    <source>
        <dbReference type="EMBL" id="GMT34628.1"/>
    </source>
</evidence>
<dbReference type="AlphaFoldDB" id="A0AAV5WVD4"/>
<name>A0AAV5WVD4_9BILA</name>
<keyword evidence="1" id="KW-0812">Transmembrane</keyword>
<feature type="non-terminal residue" evidence="2">
    <location>
        <position position="1"/>
    </location>
</feature>
<evidence type="ECO:0000256" key="1">
    <source>
        <dbReference type="SAM" id="Phobius"/>
    </source>
</evidence>
<dbReference type="Proteomes" id="UP001432322">
    <property type="component" value="Unassembled WGS sequence"/>
</dbReference>
<feature type="transmembrane region" description="Helical" evidence="1">
    <location>
        <begin position="126"/>
        <end position="149"/>
    </location>
</feature>
<sequence>AEMSKNAEVPEPLWPQSDEPKRNWFISPPLCGFQPKTMAYFHLIFMAIFCFGYSVYFRRNEQGLRGVGSPSSSVIRAQTRLVHFPTIVWIQSKDCGLLPSDLYDRLLHRIFGVLCFGVRFERRSFFIYPLIFLLGLIIVICILASLLLWNMCRVGGKSVFDCFPTLRN</sequence>
<keyword evidence="1" id="KW-0472">Membrane</keyword>
<protein>
    <submittedName>
        <fullName evidence="2">Uncharacterized protein</fullName>
    </submittedName>
</protein>
<feature type="transmembrane region" description="Helical" evidence="1">
    <location>
        <begin position="38"/>
        <end position="56"/>
    </location>
</feature>
<proteinExistence type="predicted"/>
<feature type="non-terminal residue" evidence="2">
    <location>
        <position position="168"/>
    </location>
</feature>
<keyword evidence="1" id="KW-1133">Transmembrane helix</keyword>
<accession>A0AAV5WVD4</accession>
<reference evidence="2" key="1">
    <citation type="submission" date="2023-10" db="EMBL/GenBank/DDBJ databases">
        <title>Genome assembly of Pristionchus species.</title>
        <authorList>
            <person name="Yoshida K."/>
            <person name="Sommer R.J."/>
        </authorList>
    </citation>
    <scope>NUCLEOTIDE SEQUENCE</scope>
    <source>
        <strain evidence="2">RS5133</strain>
    </source>
</reference>
<evidence type="ECO:0000313" key="3">
    <source>
        <dbReference type="Proteomes" id="UP001432322"/>
    </source>
</evidence>
<keyword evidence="3" id="KW-1185">Reference proteome</keyword>
<organism evidence="2 3">
    <name type="scientific">Pristionchus fissidentatus</name>
    <dbReference type="NCBI Taxonomy" id="1538716"/>
    <lineage>
        <taxon>Eukaryota</taxon>
        <taxon>Metazoa</taxon>
        <taxon>Ecdysozoa</taxon>
        <taxon>Nematoda</taxon>
        <taxon>Chromadorea</taxon>
        <taxon>Rhabditida</taxon>
        <taxon>Rhabditina</taxon>
        <taxon>Diplogasteromorpha</taxon>
        <taxon>Diplogasteroidea</taxon>
        <taxon>Neodiplogasteridae</taxon>
        <taxon>Pristionchus</taxon>
    </lineage>
</organism>